<feature type="domain" description="Helix-hairpin-helix DNA-binding motif class 1" evidence="22">
    <location>
        <begin position="95"/>
        <end position="114"/>
    </location>
</feature>
<dbReference type="EMBL" id="DTDJ01000047">
    <property type="protein sequence ID" value="HGL18165.1"/>
    <property type="molecule type" value="Genomic_DNA"/>
</dbReference>
<evidence type="ECO:0000256" key="18">
    <source>
        <dbReference type="ARBA" id="ARBA00044632"/>
    </source>
</evidence>
<dbReference type="SUPFAM" id="SSF81301">
    <property type="entry name" value="Nucleotidyltransferase"/>
    <property type="match status" value="1"/>
</dbReference>
<dbReference type="CDD" id="cd00141">
    <property type="entry name" value="NT_POLXc"/>
    <property type="match status" value="1"/>
</dbReference>
<dbReference type="PRINTS" id="PR00870">
    <property type="entry name" value="DNAPOLXBETA"/>
</dbReference>
<dbReference type="EC" id="2.7.7.7" evidence="3"/>
<evidence type="ECO:0000256" key="8">
    <source>
        <dbReference type="ARBA" id="ARBA00022679"/>
    </source>
</evidence>
<dbReference type="Gene3D" id="1.10.150.20">
    <property type="entry name" value="5' to 3' exonuclease, C-terminal subdomain"/>
    <property type="match status" value="1"/>
</dbReference>
<dbReference type="SUPFAM" id="SSF47802">
    <property type="entry name" value="DNA polymerase beta, N-terminal domain-like"/>
    <property type="match status" value="1"/>
</dbReference>
<dbReference type="InterPro" id="IPR016195">
    <property type="entry name" value="Pol/histidinol_Pase-like"/>
</dbReference>
<dbReference type="Gene3D" id="1.10.150.110">
    <property type="entry name" value="DNA polymerase beta, N-terminal domain-like"/>
    <property type="match status" value="1"/>
</dbReference>
<organism evidence="25">
    <name type="scientific">candidate division WOR-3 bacterium</name>
    <dbReference type="NCBI Taxonomy" id="2052148"/>
    <lineage>
        <taxon>Bacteria</taxon>
        <taxon>Bacteria division WOR-3</taxon>
    </lineage>
</organism>
<accession>A0A7V3ZYU8</accession>
<keyword evidence="10" id="KW-0235">DNA replication</keyword>
<keyword evidence="25" id="KW-0269">Exonuclease</keyword>
<feature type="domain" description="DNA-directed DNA polymerase X" evidence="24">
    <location>
        <begin position="2"/>
        <end position="317"/>
    </location>
</feature>
<keyword evidence="12" id="KW-0832">Ubl conjugation</keyword>
<comment type="function">
    <text evidence="20">Repair polymerase that plays a key role in base-excision repair. During this process, the damaged base is excised by specific DNA glycosylases, the DNA backbone is nicked at the abasic site by an apurinic/apyrimidic (AP) endonuclease, and POLB removes 5'-deoxyribose-phosphate from the preincised AP site acting as a 5'-deoxyribose-phosphate lyase (5'-dRP lyase); through its DNA polymerase activity, it adds one nucleotide to the 3' end of the arising single-nucleotide gap. Conducts 'gap-filling' DNA synthesis in a stepwise distributive fashion rather than in a processive fashion as for other DNA polymerases. It is also able to cleave sugar-phosphate bonds 3' to an intact AP site, acting as an AP lyase.</text>
</comment>
<comment type="caution">
    <text evidence="25">The sequence shown here is derived from an EMBL/GenBank/DDBJ whole genome shotgun (WGS) entry which is preliminary data.</text>
</comment>
<dbReference type="InterPro" id="IPR003583">
    <property type="entry name" value="Hlx-hairpin-Hlx_DNA-bd_motif"/>
</dbReference>
<keyword evidence="7" id="KW-0237">DNA synthesis</keyword>
<dbReference type="Pfam" id="PF02811">
    <property type="entry name" value="PHP"/>
    <property type="match status" value="1"/>
</dbReference>
<name>A0A7V3ZYU8_UNCW3</name>
<comment type="cofactor">
    <cofactor evidence="1">
        <name>Mg(2+)</name>
        <dbReference type="ChEBI" id="CHEBI:18420"/>
    </cofactor>
</comment>
<comment type="catalytic activity">
    <reaction evidence="21">
        <text>DNA(n) + a 2'-deoxyribonucleoside 5'-triphosphate = DNA(n+1) + diphosphate</text>
        <dbReference type="Rhea" id="RHEA:22508"/>
        <dbReference type="Rhea" id="RHEA-COMP:17339"/>
        <dbReference type="Rhea" id="RHEA-COMP:17340"/>
        <dbReference type="ChEBI" id="CHEBI:33019"/>
        <dbReference type="ChEBI" id="CHEBI:61560"/>
        <dbReference type="ChEBI" id="CHEBI:173112"/>
        <dbReference type="EC" id="2.7.7.7"/>
    </reaction>
</comment>
<dbReference type="InterPro" id="IPR010994">
    <property type="entry name" value="RuvA_2-like"/>
</dbReference>
<dbReference type="InterPro" id="IPR029398">
    <property type="entry name" value="PolB_thumb"/>
</dbReference>
<evidence type="ECO:0000256" key="13">
    <source>
        <dbReference type="ARBA" id="ARBA00022932"/>
    </source>
</evidence>
<dbReference type="EC" id="4.2.99.18" evidence="4"/>
<proteinExistence type="predicted"/>
<dbReference type="InterPro" id="IPR050243">
    <property type="entry name" value="PHP_phosphatase"/>
</dbReference>
<keyword evidence="8" id="KW-0808">Transferase</keyword>
<sequence>MKINKVLAKKFEELANALDFLGENPFKIRAYIKVSRVLEELPEDVTEIYRTQGFEGLEKIPGIGEGIAKKIVEFIEKGTFEKYEEVMSKVPTDLLKLMDVPGIGPRTLKLIHDKFKVTTMEEFIKILDDPRILSLPGMGEKKIENIKRGLELYLSMQERIPLGIAVNIVEDIVEHMRELGKVELISGCGSYRRMKETVGDIDILVVGENGAEIIDHFTRFPSVTDVLASGETKGSVIIDGKYQVDMRVVGRESWGAALQYFTGSKNHNIKLRTIAKAKGLKISEYGVFRDEKFVAGAEEEEVYTALGLPWIPPELREDQGEIEAAINGNLPILVEYNDIKGDLHVHSNYSDGTSTLEELAEYARKLGYQYLGVCDHSRSVKYAGGLDIDELRARNREIDRINKLYTGFRLLKGAEVDILSDGQLDYPDEVLRELDFVVASIHIWKKNEDATSRIIRAMENPFVTIIGHPTGRLIGQREGYHVDIDVIIEKAVETKTFLEMNAYYERLDFNDLNARKAKERGALLVINTDAHHVGQLQMIKLGIGQARRAWLGPSDVVNTRNLDELLELLKIKIK</sequence>
<evidence type="ECO:0000259" key="22">
    <source>
        <dbReference type="SMART" id="SM00278"/>
    </source>
</evidence>
<dbReference type="InterPro" id="IPR002008">
    <property type="entry name" value="DNA_pol_X_beta-like"/>
</dbReference>
<dbReference type="Pfam" id="PF14716">
    <property type="entry name" value="HHH_8"/>
    <property type="match status" value="1"/>
</dbReference>
<feature type="domain" description="Polymerase/histidinol phosphatase N-terminal" evidence="23">
    <location>
        <begin position="341"/>
        <end position="420"/>
    </location>
</feature>
<evidence type="ECO:0000256" key="12">
    <source>
        <dbReference type="ARBA" id="ARBA00022843"/>
    </source>
</evidence>
<evidence type="ECO:0000256" key="19">
    <source>
        <dbReference type="ARBA" id="ARBA00044678"/>
    </source>
</evidence>
<dbReference type="NCBIfam" id="NF006375">
    <property type="entry name" value="PRK08609.1"/>
    <property type="match status" value="1"/>
</dbReference>
<dbReference type="InterPro" id="IPR047967">
    <property type="entry name" value="PolX_PHP"/>
</dbReference>
<keyword evidence="25" id="KW-0540">Nuclease</keyword>
<dbReference type="GO" id="GO:0005829">
    <property type="term" value="C:cytosol"/>
    <property type="evidence" value="ECO:0007669"/>
    <property type="project" value="TreeGrafter"/>
</dbReference>
<keyword evidence="9" id="KW-0548">Nucleotidyltransferase</keyword>
<evidence type="ECO:0000259" key="24">
    <source>
        <dbReference type="SMART" id="SM00483"/>
    </source>
</evidence>
<dbReference type="SUPFAM" id="SSF89550">
    <property type="entry name" value="PHP domain-like"/>
    <property type="match status" value="1"/>
</dbReference>
<dbReference type="Pfam" id="PF14520">
    <property type="entry name" value="HHH_5"/>
    <property type="match status" value="1"/>
</dbReference>
<feature type="domain" description="Helix-hairpin-helix DNA-binding motif class 1" evidence="22">
    <location>
        <begin position="130"/>
        <end position="149"/>
    </location>
</feature>
<dbReference type="InterPro" id="IPR022311">
    <property type="entry name" value="PolX-like"/>
</dbReference>
<evidence type="ECO:0000256" key="10">
    <source>
        <dbReference type="ARBA" id="ARBA00022705"/>
    </source>
</evidence>
<keyword evidence="15" id="KW-0234">DNA repair</keyword>
<evidence type="ECO:0000256" key="17">
    <source>
        <dbReference type="ARBA" id="ARBA00035726"/>
    </source>
</evidence>
<dbReference type="SMART" id="SM00481">
    <property type="entry name" value="POLIIIAc"/>
    <property type="match status" value="1"/>
</dbReference>
<keyword evidence="14" id="KW-0915">Sodium</keyword>
<dbReference type="SMART" id="SM00278">
    <property type="entry name" value="HhH1"/>
    <property type="match status" value="3"/>
</dbReference>
<dbReference type="InterPro" id="IPR028207">
    <property type="entry name" value="DNA_pol_B_palm_palm"/>
</dbReference>
<evidence type="ECO:0000256" key="16">
    <source>
        <dbReference type="ARBA" id="ARBA00035717"/>
    </source>
</evidence>
<evidence type="ECO:0000313" key="25">
    <source>
        <dbReference type="EMBL" id="HGL18165.1"/>
    </source>
</evidence>
<evidence type="ECO:0000256" key="20">
    <source>
        <dbReference type="ARBA" id="ARBA00045548"/>
    </source>
</evidence>
<dbReference type="Pfam" id="PF14791">
    <property type="entry name" value="DNA_pol_B_thumb"/>
    <property type="match status" value="1"/>
</dbReference>
<feature type="domain" description="Helix-hairpin-helix DNA-binding motif class 1" evidence="22">
    <location>
        <begin position="55"/>
        <end position="74"/>
    </location>
</feature>
<evidence type="ECO:0000256" key="4">
    <source>
        <dbReference type="ARBA" id="ARBA00012720"/>
    </source>
</evidence>
<dbReference type="Pfam" id="PF14792">
    <property type="entry name" value="DNA_pol_B_palm"/>
    <property type="match status" value="1"/>
</dbReference>
<evidence type="ECO:0000256" key="7">
    <source>
        <dbReference type="ARBA" id="ARBA00022634"/>
    </source>
</evidence>
<dbReference type="GO" id="GO:0006281">
    <property type="term" value="P:DNA repair"/>
    <property type="evidence" value="ECO:0007669"/>
    <property type="project" value="UniProtKB-KW"/>
</dbReference>
<evidence type="ECO:0000259" key="23">
    <source>
        <dbReference type="SMART" id="SM00481"/>
    </source>
</evidence>
<dbReference type="InterPro" id="IPR037160">
    <property type="entry name" value="DNA_Pol_thumb_sf"/>
</dbReference>
<keyword evidence="11" id="KW-0227">DNA damage</keyword>
<dbReference type="AlphaFoldDB" id="A0A7V3ZYU8"/>
<evidence type="ECO:0000256" key="14">
    <source>
        <dbReference type="ARBA" id="ARBA00023053"/>
    </source>
</evidence>
<evidence type="ECO:0000256" key="5">
    <source>
        <dbReference type="ARBA" id="ARBA00020020"/>
    </source>
</evidence>
<keyword evidence="25" id="KW-0378">Hydrolase</keyword>
<dbReference type="PANTHER" id="PTHR36928">
    <property type="entry name" value="PHOSPHATASE YCDX-RELATED"/>
    <property type="match status" value="1"/>
</dbReference>
<dbReference type="CDD" id="cd07436">
    <property type="entry name" value="PHP_PolX"/>
    <property type="match status" value="1"/>
</dbReference>
<evidence type="ECO:0000256" key="2">
    <source>
        <dbReference type="ARBA" id="ARBA00004496"/>
    </source>
</evidence>
<dbReference type="InterPro" id="IPR004013">
    <property type="entry name" value="PHP_dom"/>
</dbReference>
<dbReference type="GO" id="GO:0140078">
    <property type="term" value="F:class I DNA-(apurinic or apyrimidinic site) endonuclease activity"/>
    <property type="evidence" value="ECO:0007669"/>
    <property type="project" value="UniProtKB-EC"/>
</dbReference>
<dbReference type="GO" id="GO:0004527">
    <property type="term" value="F:exonuclease activity"/>
    <property type="evidence" value="ECO:0007669"/>
    <property type="project" value="UniProtKB-KW"/>
</dbReference>
<dbReference type="InterPro" id="IPR002054">
    <property type="entry name" value="DNA-dir_DNA_pol_X"/>
</dbReference>
<dbReference type="GO" id="GO:0042578">
    <property type="term" value="F:phosphoric ester hydrolase activity"/>
    <property type="evidence" value="ECO:0007669"/>
    <property type="project" value="TreeGrafter"/>
</dbReference>
<dbReference type="PANTHER" id="PTHR36928:SF1">
    <property type="entry name" value="PHOSPHATASE YCDX-RELATED"/>
    <property type="match status" value="1"/>
</dbReference>
<evidence type="ECO:0000256" key="15">
    <source>
        <dbReference type="ARBA" id="ARBA00023204"/>
    </source>
</evidence>
<keyword evidence="13" id="KW-0239">DNA-directed DNA polymerase</keyword>
<dbReference type="InterPro" id="IPR010996">
    <property type="entry name" value="HHH_MUS81"/>
</dbReference>
<dbReference type="GO" id="GO:0003677">
    <property type="term" value="F:DNA binding"/>
    <property type="evidence" value="ECO:0007669"/>
    <property type="project" value="InterPro"/>
</dbReference>
<evidence type="ECO:0000256" key="3">
    <source>
        <dbReference type="ARBA" id="ARBA00012417"/>
    </source>
</evidence>
<evidence type="ECO:0000256" key="1">
    <source>
        <dbReference type="ARBA" id="ARBA00001946"/>
    </source>
</evidence>
<evidence type="ECO:0000256" key="21">
    <source>
        <dbReference type="ARBA" id="ARBA00049244"/>
    </source>
</evidence>
<evidence type="ECO:0000256" key="6">
    <source>
        <dbReference type="ARBA" id="ARBA00022481"/>
    </source>
</evidence>
<dbReference type="GO" id="GO:0008270">
    <property type="term" value="F:zinc ion binding"/>
    <property type="evidence" value="ECO:0007669"/>
    <property type="project" value="TreeGrafter"/>
</dbReference>
<dbReference type="Gene3D" id="3.30.210.10">
    <property type="entry name" value="DNA polymerase, thumb domain"/>
    <property type="match status" value="1"/>
</dbReference>
<protein>
    <recommendedName>
        <fullName evidence="5">DNA polymerase beta</fullName>
        <ecNumber evidence="3">2.7.7.7</ecNumber>
        <ecNumber evidence="4">4.2.99.18</ecNumber>
    </recommendedName>
    <alternativeName>
        <fullName evidence="16">5'-deoxyribose-phosphate lyase</fullName>
    </alternativeName>
    <alternativeName>
        <fullName evidence="17">AP lyase</fullName>
    </alternativeName>
</protein>
<dbReference type="GO" id="GO:0003887">
    <property type="term" value="F:DNA-directed DNA polymerase activity"/>
    <property type="evidence" value="ECO:0007669"/>
    <property type="project" value="UniProtKB-KW"/>
</dbReference>
<reference evidence="25" key="1">
    <citation type="journal article" date="2020" name="mSystems">
        <title>Genome- and Community-Level Interaction Insights into Carbon Utilization and Element Cycling Functions of Hydrothermarchaeota in Hydrothermal Sediment.</title>
        <authorList>
            <person name="Zhou Z."/>
            <person name="Liu Y."/>
            <person name="Xu W."/>
            <person name="Pan J."/>
            <person name="Luo Z.H."/>
            <person name="Li M."/>
        </authorList>
    </citation>
    <scope>NUCLEOTIDE SEQUENCE [LARGE SCALE GENOMIC DNA]</scope>
    <source>
        <strain evidence="25">SpSt-69</strain>
    </source>
</reference>
<dbReference type="SMART" id="SM00483">
    <property type="entry name" value="POLXc"/>
    <property type="match status" value="1"/>
</dbReference>
<comment type="catalytic activity">
    <reaction evidence="19">
        <text>a 5'-end 2'-deoxyribose-2'-deoxyribonucleotide-DNA = (2E,4S)-4-hydroxypenten-2-al-5-phosphate + a 5'-end 5'-phospho-2'-deoxyribonucleoside-DNA + H(+)</text>
        <dbReference type="Rhea" id="RHEA:76255"/>
        <dbReference type="Rhea" id="RHEA-COMP:13180"/>
        <dbReference type="Rhea" id="RHEA-COMP:18657"/>
        <dbReference type="ChEBI" id="CHEBI:15378"/>
        <dbReference type="ChEBI" id="CHEBI:136412"/>
        <dbReference type="ChEBI" id="CHEBI:195194"/>
        <dbReference type="ChEBI" id="CHEBI:195195"/>
    </reaction>
</comment>
<dbReference type="InterPro" id="IPR027421">
    <property type="entry name" value="DNA_pol_lamdba_lyase_dom_sf"/>
</dbReference>
<dbReference type="Gene3D" id="3.20.20.140">
    <property type="entry name" value="Metal-dependent hydrolases"/>
    <property type="match status" value="1"/>
</dbReference>
<dbReference type="PIRSF" id="PIRSF005047">
    <property type="entry name" value="UCP005047_YshC"/>
    <property type="match status" value="1"/>
</dbReference>
<comment type="subcellular location">
    <subcellularLocation>
        <location evidence="2">Cytoplasm</location>
    </subcellularLocation>
</comment>
<dbReference type="SUPFAM" id="SSF47781">
    <property type="entry name" value="RuvA domain 2-like"/>
    <property type="match status" value="1"/>
</dbReference>
<gene>
    <name evidence="25" type="primary">polX</name>
    <name evidence="25" type="ORF">ENU66_07560</name>
</gene>
<evidence type="ECO:0000256" key="11">
    <source>
        <dbReference type="ARBA" id="ARBA00022763"/>
    </source>
</evidence>
<dbReference type="InterPro" id="IPR003141">
    <property type="entry name" value="Pol/His_phosphatase_N"/>
</dbReference>
<keyword evidence="6" id="KW-0488">Methylation</keyword>
<comment type="catalytic activity">
    <reaction evidence="18">
        <text>2'-deoxyribonucleotide-(2'-deoxyribose 5'-phosphate)-2'-deoxyribonucleotide-DNA = a 3'-end 2'-deoxyribonucleotide-(2,3-dehydro-2,3-deoxyribose 5'-phosphate)-DNA + a 5'-end 5'-phospho-2'-deoxyribonucleoside-DNA + H(+)</text>
        <dbReference type="Rhea" id="RHEA:66592"/>
        <dbReference type="Rhea" id="RHEA-COMP:13180"/>
        <dbReference type="Rhea" id="RHEA-COMP:16897"/>
        <dbReference type="Rhea" id="RHEA-COMP:17067"/>
        <dbReference type="ChEBI" id="CHEBI:15378"/>
        <dbReference type="ChEBI" id="CHEBI:136412"/>
        <dbReference type="ChEBI" id="CHEBI:157695"/>
        <dbReference type="ChEBI" id="CHEBI:167181"/>
        <dbReference type="EC" id="4.2.99.18"/>
    </reaction>
</comment>
<dbReference type="Gene3D" id="3.30.460.10">
    <property type="entry name" value="Beta Polymerase, domain 2"/>
    <property type="match status" value="1"/>
</dbReference>
<evidence type="ECO:0000256" key="9">
    <source>
        <dbReference type="ARBA" id="ARBA00022695"/>
    </source>
</evidence>
<dbReference type="InterPro" id="IPR043519">
    <property type="entry name" value="NT_sf"/>
</dbReference>